<sequence length="525" mass="57730">QPSHSMLPSSSSALFRYAATRPAACATTAAANFGGSPGGPPLPGSSTAAAGAEPGYLGYLSHAVTNIITNLSWNSAPVGEKENAEAAKKKSRPIVLKVSRDEVTTRTTALVKKLLFAEETSSRIRRIRELSEHLQLYPPTRLSAVQEPQLISSLLEWESSPDDRMREEARICLALCGFVKPPRGHGYNLLTIDGGGTRGMMGLEILEALEVATGKKVHELFDHVVGVSTGAIIAVMLGVKKMSVAQCRQTYMDISRKLFSQGVFAGATGLMLNHSYYDTKKWILMLKEILGDENMIWTAREEGTPKISIVSSIVNLPQLQPFIHRNYETPSGKESHYRGGTAHQLWQAVQASAAAPAYFEEALLGDILHQDGGVIANNPTAIGVHEARNCWPDEQMQCLVSIGNGRTVQELEPTPLFTSSGTRHKILKIIDSATDTESVHIAMSDLLPESVYYRFNPYMSHSYGLDEINALRLEQMILDAKLYVRRNEEKIESAAERLMQGETKWQSLSRSALDMKNRQGYFSPL</sequence>
<proteinExistence type="predicted"/>
<dbReference type="Gene3D" id="3.40.1090.10">
    <property type="entry name" value="Cytosolic phospholipase A2 catalytic domain"/>
    <property type="match status" value="1"/>
</dbReference>
<feature type="short sequence motif" description="GXGXXG" evidence="4">
    <location>
        <begin position="194"/>
        <end position="199"/>
    </location>
</feature>
<keyword evidence="2 4" id="KW-0442">Lipid degradation</keyword>
<evidence type="ECO:0000256" key="4">
    <source>
        <dbReference type="PROSITE-ProRule" id="PRU01161"/>
    </source>
</evidence>
<feature type="active site" description="Nucleophile" evidence="4">
    <location>
        <position position="228"/>
    </location>
</feature>
<gene>
    <name evidence="6" type="ORF">PENTCL1PPCAC_19391</name>
</gene>
<evidence type="ECO:0000256" key="1">
    <source>
        <dbReference type="ARBA" id="ARBA00022801"/>
    </source>
</evidence>
<evidence type="ECO:0000256" key="3">
    <source>
        <dbReference type="ARBA" id="ARBA00023098"/>
    </source>
</evidence>
<dbReference type="EMBL" id="BTSX01000004">
    <property type="protein sequence ID" value="GMS97216.1"/>
    <property type="molecule type" value="Genomic_DNA"/>
</dbReference>
<name>A0AAV5TS53_9BILA</name>
<dbReference type="AlphaFoldDB" id="A0AAV5TS53"/>
<dbReference type="PROSITE" id="PS51635">
    <property type="entry name" value="PNPLA"/>
    <property type="match status" value="1"/>
</dbReference>
<dbReference type="InterPro" id="IPR045217">
    <property type="entry name" value="PNPLA8-like"/>
</dbReference>
<dbReference type="PANTHER" id="PTHR24185">
    <property type="entry name" value="CALCIUM-INDEPENDENT PHOSPHOLIPASE A2-GAMMA"/>
    <property type="match status" value="1"/>
</dbReference>
<feature type="domain" description="PNPLA" evidence="5">
    <location>
        <begin position="190"/>
        <end position="384"/>
    </location>
</feature>
<feature type="short sequence motif" description="DGA/G" evidence="4">
    <location>
        <begin position="371"/>
        <end position="373"/>
    </location>
</feature>
<protein>
    <recommendedName>
        <fullName evidence="5">PNPLA domain-containing protein</fullName>
    </recommendedName>
</protein>
<reference evidence="6" key="1">
    <citation type="submission" date="2023-10" db="EMBL/GenBank/DDBJ databases">
        <title>Genome assembly of Pristionchus species.</title>
        <authorList>
            <person name="Yoshida K."/>
            <person name="Sommer R.J."/>
        </authorList>
    </citation>
    <scope>NUCLEOTIDE SEQUENCE</scope>
    <source>
        <strain evidence="6">RS0144</strain>
    </source>
</reference>
<comment type="caution">
    <text evidence="6">The sequence shown here is derived from an EMBL/GenBank/DDBJ whole genome shotgun (WGS) entry which is preliminary data.</text>
</comment>
<evidence type="ECO:0000313" key="6">
    <source>
        <dbReference type="EMBL" id="GMS97216.1"/>
    </source>
</evidence>
<dbReference type="Proteomes" id="UP001432027">
    <property type="component" value="Unassembled WGS sequence"/>
</dbReference>
<evidence type="ECO:0000259" key="5">
    <source>
        <dbReference type="PROSITE" id="PS51635"/>
    </source>
</evidence>
<dbReference type="Pfam" id="PF01734">
    <property type="entry name" value="Patatin"/>
    <property type="match status" value="1"/>
</dbReference>
<dbReference type="PANTHER" id="PTHR24185:SF1">
    <property type="entry name" value="CALCIUM-INDEPENDENT PHOSPHOLIPASE A2-GAMMA"/>
    <property type="match status" value="1"/>
</dbReference>
<keyword evidence="3 4" id="KW-0443">Lipid metabolism</keyword>
<keyword evidence="1 4" id="KW-0378">Hydrolase</keyword>
<accession>A0AAV5TS53</accession>
<feature type="active site" description="Proton acceptor" evidence="4">
    <location>
        <position position="371"/>
    </location>
</feature>
<evidence type="ECO:0000313" key="7">
    <source>
        <dbReference type="Proteomes" id="UP001432027"/>
    </source>
</evidence>
<dbReference type="InterPro" id="IPR002641">
    <property type="entry name" value="PNPLA_dom"/>
</dbReference>
<feature type="short sequence motif" description="GXSXG" evidence="4">
    <location>
        <begin position="226"/>
        <end position="230"/>
    </location>
</feature>
<organism evidence="6 7">
    <name type="scientific">Pristionchus entomophagus</name>
    <dbReference type="NCBI Taxonomy" id="358040"/>
    <lineage>
        <taxon>Eukaryota</taxon>
        <taxon>Metazoa</taxon>
        <taxon>Ecdysozoa</taxon>
        <taxon>Nematoda</taxon>
        <taxon>Chromadorea</taxon>
        <taxon>Rhabditida</taxon>
        <taxon>Rhabditina</taxon>
        <taxon>Diplogasteromorpha</taxon>
        <taxon>Diplogasteroidea</taxon>
        <taxon>Neodiplogasteridae</taxon>
        <taxon>Pristionchus</taxon>
    </lineage>
</organism>
<dbReference type="GO" id="GO:0016020">
    <property type="term" value="C:membrane"/>
    <property type="evidence" value="ECO:0007669"/>
    <property type="project" value="TreeGrafter"/>
</dbReference>
<dbReference type="GO" id="GO:0016042">
    <property type="term" value="P:lipid catabolic process"/>
    <property type="evidence" value="ECO:0007669"/>
    <property type="project" value="UniProtKB-UniRule"/>
</dbReference>
<dbReference type="CDD" id="cd07211">
    <property type="entry name" value="Pat_PNPLA8"/>
    <property type="match status" value="1"/>
</dbReference>
<keyword evidence="7" id="KW-1185">Reference proteome</keyword>
<dbReference type="GO" id="GO:0047499">
    <property type="term" value="F:calcium-independent phospholipase A2 activity"/>
    <property type="evidence" value="ECO:0007669"/>
    <property type="project" value="TreeGrafter"/>
</dbReference>
<dbReference type="InterPro" id="IPR016035">
    <property type="entry name" value="Acyl_Trfase/lysoPLipase"/>
</dbReference>
<dbReference type="SUPFAM" id="SSF52151">
    <property type="entry name" value="FabD/lysophospholipase-like"/>
    <property type="match status" value="1"/>
</dbReference>
<dbReference type="GO" id="GO:0019369">
    <property type="term" value="P:arachidonate metabolic process"/>
    <property type="evidence" value="ECO:0007669"/>
    <property type="project" value="TreeGrafter"/>
</dbReference>
<feature type="non-terminal residue" evidence="6">
    <location>
        <position position="1"/>
    </location>
</feature>
<evidence type="ECO:0000256" key="2">
    <source>
        <dbReference type="ARBA" id="ARBA00022963"/>
    </source>
</evidence>